<dbReference type="SMART" id="SM01318">
    <property type="entry name" value="SVWC"/>
    <property type="match status" value="1"/>
</dbReference>
<organism evidence="5">
    <name type="scientific">Clastoptera arizonana</name>
    <name type="common">Arizona spittle bug</name>
    <dbReference type="NCBI Taxonomy" id="38151"/>
    <lineage>
        <taxon>Eukaryota</taxon>
        <taxon>Metazoa</taxon>
        <taxon>Ecdysozoa</taxon>
        <taxon>Arthropoda</taxon>
        <taxon>Hexapoda</taxon>
        <taxon>Insecta</taxon>
        <taxon>Pterygota</taxon>
        <taxon>Neoptera</taxon>
        <taxon>Paraneoptera</taxon>
        <taxon>Hemiptera</taxon>
        <taxon>Auchenorrhyncha</taxon>
        <taxon>Cercopoidea</taxon>
        <taxon>Clastopteridae</taxon>
        <taxon>Clastoptera</taxon>
    </lineage>
</organism>
<feature type="transmembrane region" description="Helical" evidence="3">
    <location>
        <begin position="41"/>
        <end position="58"/>
    </location>
</feature>
<evidence type="ECO:0000256" key="3">
    <source>
        <dbReference type="SAM" id="Phobius"/>
    </source>
</evidence>
<reference evidence="5" key="1">
    <citation type="submission" date="2015-12" db="EMBL/GenBank/DDBJ databases">
        <title>De novo transcriptome assembly of four potential Pierce s Disease insect vectors from Arizona vineyards.</title>
        <authorList>
            <person name="Tassone E.E."/>
        </authorList>
    </citation>
    <scope>NUCLEOTIDE SEQUENCE</scope>
</reference>
<dbReference type="InterPro" id="IPR029277">
    <property type="entry name" value="SVWC_dom"/>
</dbReference>
<accession>A0A1B6CY74</accession>
<proteinExistence type="predicted"/>
<feature type="domain" description="Single" evidence="4">
    <location>
        <begin position="95"/>
        <end position="166"/>
    </location>
</feature>
<evidence type="ECO:0000256" key="2">
    <source>
        <dbReference type="ARBA" id="ARBA00022525"/>
    </source>
</evidence>
<keyword evidence="3" id="KW-0812">Transmembrane</keyword>
<evidence type="ECO:0000256" key="1">
    <source>
        <dbReference type="ARBA" id="ARBA00004613"/>
    </source>
</evidence>
<dbReference type="EMBL" id="GEDC01018866">
    <property type="protein sequence ID" value="JAS18432.1"/>
    <property type="molecule type" value="Transcribed_RNA"/>
</dbReference>
<keyword evidence="3" id="KW-1133">Transmembrane helix</keyword>
<evidence type="ECO:0000259" key="4">
    <source>
        <dbReference type="SMART" id="SM01318"/>
    </source>
</evidence>
<evidence type="ECO:0000313" key="5">
    <source>
        <dbReference type="EMBL" id="JAS18432.1"/>
    </source>
</evidence>
<keyword evidence="3" id="KW-0472">Membrane</keyword>
<feature type="non-terminal residue" evidence="5">
    <location>
        <position position="1"/>
    </location>
</feature>
<gene>
    <name evidence="6" type="ORF">g.16204</name>
    <name evidence="5" type="ORF">g.16205</name>
</gene>
<sequence length="191" mass="21080">WHFHLGQVGWPNLHKLQHGSSSGSCSLLLGRCTTYKQKMKLFLCGLAVLLASVLVLAAETKEKEKDAKPEASSDKPTTYRRLIPADVLRDFPGLCFASTKCATIEPTHSWDLTPFCGRSTCIKEKDRLFELVEDCGPLPKSNPKCKLSEKTNKTAPFPECCPVFDCEPGAKLEYPEIPTTAAPEAEEKPKA</sequence>
<comment type="subcellular location">
    <subcellularLocation>
        <location evidence="1">Secreted</location>
    </subcellularLocation>
</comment>
<dbReference type="GO" id="GO:0005576">
    <property type="term" value="C:extracellular region"/>
    <property type="evidence" value="ECO:0007669"/>
    <property type="project" value="UniProtKB-SubCell"/>
</dbReference>
<dbReference type="AlphaFoldDB" id="A0A1B6CY74"/>
<name>A0A1B6CY74_9HEMI</name>
<keyword evidence="2" id="KW-0964">Secreted</keyword>
<protein>
    <recommendedName>
        <fullName evidence="4">Single domain-containing protein</fullName>
    </recommendedName>
</protein>
<evidence type="ECO:0000313" key="6">
    <source>
        <dbReference type="EMBL" id="JAS19400.1"/>
    </source>
</evidence>
<dbReference type="EMBL" id="GEDC01017898">
    <property type="protein sequence ID" value="JAS19400.1"/>
    <property type="molecule type" value="Transcribed_RNA"/>
</dbReference>
<dbReference type="Pfam" id="PF15430">
    <property type="entry name" value="SVWC"/>
    <property type="match status" value="1"/>
</dbReference>